<gene>
    <name evidence="1" type="ORF">ACH5RR_036183</name>
</gene>
<name>A0ABD2Y2G6_9GENT</name>
<comment type="caution">
    <text evidence="1">The sequence shown here is derived from an EMBL/GenBank/DDBJ whole genome shotgun (WGS) entry which is preliminary data.</text>
</comment>
<evidence type="ECO:0000313" key="1">
    <source>
        <dbReference type="EMBL" id="KAL3501734.1"/>
    </source>
</evidence>
<reference evidence="1 2" key="1">
    <citation type="submission" date="2024-11" db="EMBL/GenBank/DDBJ databases">
        <title>A near-complete genome assembly of Cinchona calisaya.</title>
        <authorList>
            <person name="Lian D.C."/>
            <person name="Zhao X.W."/>
            <person name="Wei L."/>
        </authorList>
    </citation>
    <scope>NUCLEOTIDE SEQUENCE [LARGE SCALE GENOMIC DNA]</scope>
    <source>
        <tissue evidence="1">Nenye</tissue>
    </source>
</reference>
<dbReference type="AlphaFoldDB" id="A0ABD2Y2G6"/>
<dbReference type="Proteomes" id="UP001630127">
    <property type="component" value="Unassembled WGS sequence"/>
</dbReference>
<accession>A0ABD2Y2G6</accession>
<evidence type="ECO:0000313" key="2">
    <source>
        <dbReference type="Proteomes" id="UP001630127"/>
    </source>
</evidence>
<organism evidence="1 2">
    <name type="scientific">Cinchona calisaya</name>
    <dbReference type="NCBI Taxonomy" id="153742"/>
    <lineage>
        <taxon>Eukaryota</taxon>
        <taxon>Viridiplantae</taxon>
        <taxon>Streptophyta</taxon>
        <taxon>Embryophyta</taxon>
        <taxon>Tracheophyta</taxon>
        <taxon>Spermatophyta</taxon>
        <taxon>Magnoliopsida</taxon>
        <taxon>eudicotyledons</taxon>
        <taxon>Gunneridae</taxon>
        <taxon>Pentapetalae</taxon>
        <taxon>asterids</taxon>
        <taxon>lamiids</taxon>
        <taxon>Gentianales</taxon>
        <taxon>Rubiaceae</taxon>
        <taxon>Cinchonoideae</taxon>
        <taxon>Cinchoneae</taxon>
        <taxon>Cinchona</taxon>
    </lineage>
</organism>
<dbReference type="EMBL" id="JBJUIK010000015">
    <property type="protein sequence ID" value="KAL3501734.1"/>
    <property type="molecule type" value="Genomic_DNA"/>
</dbReference>
<sequence length="144" mass="15859">MNAAPASRLPQFIVKITLAEFVKEKGHGAEVVYLKTDSVFVHGEPSRLNEVVGGESGFVAKAGSSRGPLAGTKKPKKMVSSAKLKKHEEYMMRMFDSEYPFFISEMHPNGLCHSHTMYVPASFAHGYSPGCPYFVNVCASDERK</sequence>
<keyword evidence="2" id="KW-1185">Reference proteome</keyword>
<proteinExistence type="predicted"/>
<protein>
    <submittedName>
        <fullName evidence="1">Uncharacterized protein</fullName>
    </submittedName>
</protein>